<evidence type="ECO:0000259" key="4">
    <source>
        <dbReference type="PROSITE" id="PS50081"/>
    </source>
</evidence>
<keyword evidence="3" id="KW-0862">Zinc</keyword>
<dbReference type="InterPro" id="IPR002219">
    <property type="entry name" value="PKC_DAG/PE"/>
</dbReference>
<gene>
    <name evidence="5" type="ORF">Tsubulata_050720</name>
</gene>
<dbReference type="OrthoDB" id="1271452at2759"/>
<feature type="domain" description="Phorbol-ester/DAG-type" evidence="4">
    <location>
        <begin position="41"/>
        <end position="89"/>
    </location>
</feature>
<reference evidence="5" key="2">
    <citation type="journal article" date="2023" name="Plants (Basel)">
        <title>Annotation of the Turnera subulata (Passifloraceae) Draft Genome Reveals the S-Locus Evolved after the Divergence of Turneroideae from Passifloroideae in a Stepwise Manner.</title>
        <authorList>
            <person name="Henning P.M."/>
            <person name="Roalson E.H."/>
            <person name="Mir W."/>
            <person name="McCubbin A.G."/>
            <person name="Shore J.S."/>
        </authorList>
    </citation>
    <scope>NUCLEOTIDE SEQUENCE</scope>
    <source>
        <strain evidence="5">F60SS</strain>
    </source>
</reference>
<dbReference type="Proteomes" id="UP001141552">
    <property type="component" value="Unassembled WGS sequence"/>
</dbReference>
<dbReference type="EMBL" id="JAKUCV010003068">
    <property type="protein sequence ID" value="KAJ4840333.1"/>
    <property type="molecule type" value="Genomic_DNA"/>
</dbReference>
<dbReference type="InterPro" id="IPR046349">
    <property type="entry name" value="C1-like_sf"/>
</dbReference>
<proteinExistence type="predicted"/>
<dbReference type="AlphaFoldDB" id="A0A9Q0FYM6"/>
<sequence length="281" mass="31961">MKVKNSGVRPISAKNWVATSGYSSSKPKAARRTKEHYIHPDHLLALFNCKHPKIYCTLCGDPIAGAGYGCCECRVYLHESCAELTQEIRHPYHGKHPLRAYKPSGVEKPHGLCVACRASLHSSCAAKSLFAPPMKHERHEHWIHYEDPLINWSPVVSDDPGAEATKQIQPQNAAPVDFDELKRKPHCQRQIQIEDFSNNHVLTIHQYGEHNRSRIVCDACDNQVLYSSSYYARDDNQLPLTSSYYTCEFCNLHYHKLCAELPRSIRHPLHSLHPLLLHASD</sequence>
<name>A0A9Q0FYM6_9ROSI</name>
<evidence type="ECO:0000256" key="2">
    <source>
        <dbReference type="ARBA" id="ARBA00022737"/>
    </source>
</evidence>
<evidence type="ECO:0000313" key="6">
    <source>
        <dbReference type="Proteomes" id="UP001141552"/>
    </source>
</evidence>
<dbReference type="PROSITE" id="PS50081">
    <property type="entry name" value="ZF_DAG_PE_2"/>
    <property type="match status" value="1"/>
</dbReference>
<keyword evidence="2" id="KW-0677">Repeat</keyword>
<evidence type="ECO:0000256" key="1">
    <source>
        <dbReference type="ARBA" id="ARBA00022723"/>
    </source>
</evidence>
<evidence type="ECO:0000256" key="3">
    <source>
        <dbReference type="ARBA" id="ARBA00022833"/>
    </source>
</evidence>
<evidence type="ECO:0000313" key="5">
    <source>
        <dbReference type="EMBL" id="KAJ4840333.1"/>
    </source>
</evidence>
<dbReference type="InterPro" id="IPR004146">
    <property type="entry name" value="DC1"/>
</dbReference>
<dbReference type="PANTHER" id="PTHR46288">
    <property type="entry name" value="PHORBOL-ESTER/DAG-TYPE DOMAIN-CONTAINING PROTEIN"/>
    <property type="match status" value="1"/>
</dbReference>
<dbReference type="SUPFAM" id="SSF57889">
    <property type="entry name" value="Cysteine-rich domain"/>
    <property type="match status" value="2"/>
</dbReference>
<comment type="caution">
    <text evidence="5">The sequence shown here is derived from an EMBL/GenBank/DDBJ whole genome shotgun (WGS) entry which is preliminary data.</text>
</comment>
<reference evidence="5" key="1">
    <citation type="submission" date="2022-02" db="EMBL/GenBank/DDBJ databases">
        <authorList>
            <person name="Henning P.M."/>
            <person name="McCubbin A.G."/>
            <person name="Shore J.S."/>
        </authorList>
    </citation>
    <scope>NUCLEOTIDE SEQUENCE</scope>
    <source>
        <strain evidence="5">F60SS</strain>
        <tissue evidence="5">Leaves</tissue>
    </source>
</reference>
<dbReference type="GO" id="GO:0046872">
    <property type="term" value="F:metal ion binding"/>
    <property type="evidence" value="ECO:0007669"/>
    <property type="project" value="UniProtKB-KW"/>
</dbReference>
<accession>A0A9Q0FYM6</accession>
<protein>
    <recommendedName>
        <fullName evidence="4">Phorbol-ester/DAG-type domain-containing protein</fullName>
    </recommendedName>
</protein>
<organism evidence="5 6">
    <name type="scientific">Turnera subulata</name>
    <dbReference type="NCBI Taxonomy" id="218843"/>
    <lineage>
        <taxon>Eukaryota</taxon>
        <taxon>Viridiplantae</taxon>
        <taxon>Streptophyta</taxon>
        <taxon>Embryophyta</taxon>
        <taxon>Tracheophyta</taxon>
        <taxon>Spermatophyta</taxon>
        <taxon>Magnoliopsida</taxon>
        <taxon>eudicotyledons</taxon>
        <taxon>Gunneridae</taxon>
        <taxon>Pentapetalae</taxon>
        <taxon>rosids</taxon>
        <taxon>fabids</taxon>
        <taxon>Malpighiales</taxon>
        <taxon>Passifloraceae</taxon>
        <taxon>Turnera</taxon>
    </lineage>
</organism>
<feature type="non-terminal residue" evidence="5">
    <location>
        <position position="1"/>
    </location>
</feature>
<keyword evidence="6" id="KW-1185">Reference proteome</keyword>
<keyword evidence="1" id="KW-0479">Metal-binding</keyword>
<dbReference type="Pfam" id="PF03107">
    <property type="entry name" value="C1_2"/>
    <property type="match status" value="1"/>
</dbReference>
<dbReference type="PANTHER" id="PTHR46288:SF27">
    <property type="entry name" value="CYSTEINE_HISTIDINE-RICH C1 DOMAIN FAMILY PROTEIN"/>
    <property type="match status" value="1"/>
</dbReference>